<evidence type="ECO:0000256" key="1">
    <source>
        <dbReference type="SAM" id="MobiDB-lite"/>
    </source>
</evidence>
<dbReference type="AlphaFoldDB" id="A0A645A2P5"/>
<proteinExistence type="predicted"/>
<feature type="region of interest" description="Disordered" evidence="1">
    <location>
        <begin position="1"/>
        <end position="20"/>
    </location>
</feature>
<gene>
    <name evidence="2" type="ORF">SDC9_90752</name>
</gene>
<protein>
    <submittedName>
        <fullName evidence="2">Uncharacterized protein</fullName>
    </submittedName>
</protein>
<name>A0A645A2P5_9ZZZZ</name>
<organism evidence="2">
    <name type="scientific">bioreactor metagenome</name>
    <dbReference type="NCBI Taxonomy" id="1076179"/>
    <lineage>
        <taxon>unclassified sequences</taxon>
        <taxon>metagenomes</taxon>
        <taxon>ecological metagenomes</taxon>
    </lineage>
</organism>
<comment type="caution">
    <text evidence="2">The sequence shown here is derived from an EMBL/GenBank/DDBJ whole genome shotgun (WGS) entry which is preliminary data.</text>
</comment>
<evidence type="ECO:0000313" key="2">
    <source>
        <dbReference type="EMBL" id="MPM44074.1"/>
    </source>
</evidence>
<reference evidence="2" key="1">
    <citation type="submission" date="2019-08" db="EMBL/GenBank/DDBJ databases">
        <authorList>
            <person name="Kucharzyk K."/>
            <person name="Murdoch R.W."/>
            <person name="Higgins S."/>
            <person name="Loffler F."/>
        </authorList>
    </citation>
    <scope>NUCLEOTIDE SEQUENCE</scope>
</reference>
<dbReference type="EMBL" id="VSSQ01010339">
    <property type="protein sequence ID" value="MPM44074.1"/>
    <property type="molecule type" value="Genomic_DNA"/>
</dbReference>
<sequence length="53" mass="6040">MAVHPQFGVERAVGDRGDAPLEVDMPQLRQHVGHQIVGHRTRRDDALERVDDR</sequence>
<accession>A0A645A2P5</accession>